<sequence>MKKISLLILLLSLVSLHSCQDVLECIINRRPELSNNTLAPAQVDQFYSELISADIKNEPSDDSYNYYFSIDGALPRGIDYYIDYRTIIIEGTPSVSGTYNFTVRLSVEQAFNYAEDCENRLNDCDGLCEESTSKAYKIVVN</sequence>
<keyword evidence="3" id="KW-1185">Reference proteome</keyword>
<protein>
    <submittedName>
        <fullName evidence="2">Ig domain-containing protein</fullName>
    </submittedName>
</protein>
<accession>A0ABW7MQ19</accession>
<feature type="chain" id="PRO_5046323864" evidence="1">
    <location>
        <begin position="21"/>
        <end position="141"/>
    </location>
</feature>
<dbReference type="InterPro" id="IPR013783">
    <property type="entry name" value="Ig-like_fold"/>
</dbReference>
<organism evidence="2 3">
    <name type="scientific">Gaetbulibacter aquiaggeris</name>
    <dbReference type="NCBI Taxonomy" id="1735373"/>
    <lineage>
        <taxon>Bacteria</taxon>
        <taxon>Pseudomonadati</taxon>
        <taxon>Bacteroidota</taxon>
        <taxon>Flavobacteriia</taxon>
        <taxon>Flavobacteriales</taxon>
        <taxon>Flavobacteriaceae</taxon>
        <taxon>Gaetbulibacter</taxon>
    </lineage>
</organism>
<dbReference type="Proteomes" id="UP001610104">
    <property type="component" value="Unassembled WGS sequence"/>
</dbReference>
<reference evidence="2 3" key="1">
    <citation type="submission" date="2024-02" db="EMBL/GenBank/DDBJ databases">
        <title>A Gaetbulibacter species isolated from tidal flats and genomic insights of their niches.</title>
        <authorList>
            <person name="Ye Y."/>
        </authorList>
    </citation>
    <scope>NUCLEOTIDE SEQUENCE [LARGE SCALE GENOMIC DNA]</scope>
    <source>
        <strain evidence="2 3">KEM-8</strain>
    </source>
</reference>
<dbReference type="Pfam" id="PF05345">
    <property type="entry name" value="He_PIG"/>
    <property type="match status" value="1"/>
</dbReference>
<comment type="caution">
    <text evidence="2">The sequence shown here is derived from an EMBL/GenBank/DDBJ whole genome shotgun (WGS) entry which is preliminary data.</text>
</comment>
<evidence type="ECO:0000313" key="3">
    <source>
        <dbReference type="Proteomes" id="UP001610104"/>
    </source>
</evidence>
<dbReference type="EMBL" id="JBAWKC010000003">
    <property type="protein sequence ID" value="MFH6768916.1"/>
    <property type="molecule type" value="Genomic_DNA"/>
</dbReference>
<evidence type="ECO:0000313" key="2">
    <source>
        <dbReference type="EMBL" id="MFH6768916.1"/>
    </source>
</evidence>
<proteinExistence type="predicted"/>
<evidence type="ECO:0000256" key="1">
    <source>
        <dbReference type="SAM" id="SignalP"/>
    </source>
</evidence>
<dbReference type="RefSeq" id="WP_395438168.1">
    <property type="nucleotide sequence ID" value="NZ_JBAWKC010000003.1"/>
</dbReference>
<name>A0ABW7MQ19_9FLAO</name>
<feature type="signal peptide" evidence="1">
    <location>
        <begin position="1"/>
        <end position="20"/>
    </location>
</feature>
<gene>
    <name evidence="2" type="ORF">V8G56_09230</name>
</gene>
<keyword evidence="1" id="KW-0732">Signal</keyword>
<dbReference type="Gene3D" id="2.60.40.10">
    <property type="entry name" value="Immunoglobulins"/>
    <property type="match status" value="1"/>
</dbReference>